<protein>
    <submittedName>
        <fullName evidence="2">Uncharacterized protein</fullName>
    </submittedName>
</protein>
<name>A0A7J5Z0D5_DISMA</name>
<dbReference type="AlphaFoldDB" id="A0A7J5Z0D5"/>
<feature type="non-terminal residue" evidence="2">
    <location>
        <position position="67"/>
    </location>
</feature>
<evidence type="ECO:0000256" key="1">
    <source>
        <dbReference type="SAM" id="MobiDB-lite"/>
    </source>
</evidence>
<organism evidence="2 3">
    <name type="scientific">Dissostichus mawsoni</name>
    <name type="common">Antarctic cod</name>
    <dbReference type="NCBI Taxonomy" id="36200"/>
    <lineage>
        <taxon>Eukaryota</taxon>
        <taxon>Metazoa</taxon>
        <taxon>Chordata</taxon>
        <taxon>Craniata</taxon>
        <taxon>Vertebrata</taxon>
        <taxon>Euteleostomi</taxon>
        <taxon>Actinopterygii</taxon>
        <taxon>Neopterygii</taxon>
        <taxon>Teleostei</taxon>
        <taxon>Neoteleostei</taxon>
        <taxon>Acanthomorphata</taxon>
        <taxon>Eupercaria</taxon>
        <taxon>Perciformes</taxon>
        <taxon>Notothenioidei</taxon>
        <taxon>Nototheniidae</taxon>
        <taxon>Dissostichus</taxon>
    </lineage>
</organism>
<gene>
    <name evidence="2" type="ORF">F7725_023195</name>
</gene>
<sequence length="67" mass="6908">MSGSGEQGDVLGWGLEPPPESHLPPMADPDASFPLVVMARLIGLFCGLPIRADDSSGPALRLSPSPP</sequence>
<comment type="caution">
    <text evidence="2">The sequence shown here is derived from an EMBL/GenBank/DDBJ whole genome shotgun (WGS) entry which is preliminary data.</text>
</comment>
<dbReference type="EMBL" id="JAAKFY010000007">
    <property type="protein sequence ID" value="KAF3855140.1"/>
    <property type="molecule type" value="Genomic_DNA"/>
</dbReference>
<accession>A0A7J5Z0D5</accession>
<keyword evidence="3" id="KW-1185">Reference proteome</keyword>
<evidence type="ECO:0000313" key="2">
    <source>
        <dbReference type="EMBL" id="KAF3855140.1"/>
    </source>
</evidence>
<dbReference type="Proteomes" id="UP000518266">
    <property type="component" value="Unassembled WGS sequence"/>
</dbReference>
<evidence type="ECO:0000313" key="3">
    <source>
        <dbReference type="Proteomes" id="UP000518266"/>
    </source>
</evidence>
<proteinExistence type="predicted"/>
<reference evidence="2 3" key="1">
    <citation type="submission" date="2020-03" db="EMBL/GenBank/DDBJ databases">
        <title>Dissostichus mawsoni Genome sequencing and assembly.</title>
        <authorList>
            <person name="Park H."/>
        </authorList>
    </citation>
    <scope>NUCLEOTIDE SEQUENCE [LARGE SCALE GENOMIC DNA]</scope>
    <source>
        <strain evidence="2">DM0001</strain>
        <tissue evidence="2">Muscle</tissue>
    </source>
</reference>
<feature type="region of interest" description="Disordered" evidence="1">
    <location>
        <begin position="1"/>
        <end position="27"/>
    </location>
</feature>